<feature type="compositionally biased region" description="Polar residues" evidence="1">
    <location>
        <begin position="1"/>
        <end position="13"/>
    </location>
</feature>
<organism evidence="2 3">
    <name type="scientific">Leersia perrieri</name>
    <dbReference type="NCBI Taxonomy" id="77586"/>
    <lineage>
        <taxon>Eukaryota</taxon>
        <taxon>Viridiplantae</taxon>
        <taxon>Streptophyta</taxon>
        <taxon>Embryophyta</taxon>
        <taxon>Tracheophyta</taxon>
        <taxon>Spermatophyta</taxon>
        <taxon>Magnoliopsida</taxon>
        <taxon>Liliopsida</taxon>
        <taxon>Poales</taxon>
        <taxon>Poaceae</taxon>
        <taxon>BOP clade</taxon>
        <taxon>Oryzoideae</taxon>
        <taxon>Oryzeae</taxon>
        <taxon>Oryzinae</taxon>
        <taxon>Leersia</taxon>
    </lineage>
</organism>
<reference evidence="3" key="2">
    <citation type="submission" date="2013-12" db="EMBL/GenBank/DDBJ databases">
        <authorList>
            <person name="Yu Y."/>
            <person name="Lee S."/>
            <person name="de Baynast K."/>
            <person name="Wissotski M."/>
            <person name="Liu L."/>
            <person name="Talag J."/>
            <person name="Goicoechea J."/>
            <person name="Angelova A."/>
            <person name="Jetty R."/>
            <person name="Kudrna D."/>
            <person name="Golser W."/>
            <person name="Rivera L."/>
            <person name="Zhang J."/>
            <person name="Wing R."/>
        </authorList>
    </citation>
    <scope>NUCLEOTIDE SEQUENCE</scope>
</reference>
<keyword evidence="3" id="KW-1185">Reference proteome</keyword>
<proteinExistence type="predicted"/>
<dbReference type="Gramene" id="LPERR01G20930.1">
    <property type="protein sequence ID" value="LPERR01G20930.1"/>
    <property type="gene ID" value="LPERR01G20930"/>
</dbReference>
<dbReference type="AlphaFoldDB" id="A0A0D9V3H2"/>
<reference evidence="2 3" key="1">
    <citation type="submission" date="2012-08" db="EMBL/GenBank/DDBJ databases">
        <title>Oryza genome evolution.</title>
        <authorList>
            <person name="Wing R.A."/>
        </authorList>
    </citation>
    <scope>NUCLEOTIDE SEQUENCE</scope>
</reference>
<dbReference type="Proteomes" id="UP000032180">
    <property type="component" value="Chromosome 1"/>
</dbReference>
<accession>A0A0D9V3H2</accession>
<sequence>MMIQSLVTDITGGQSPSSAQQQDDQLEAPKASTLSDGEPKGSVFGSFRYRCHPSGGELVDHDELSVTTRPNLLYNR</sequence>
<protein>
    <submittedName>
        <fullName evidence="2">Uncharacterized protein</fullName>
    </submittedName>
</protein>
<reference evidence="2" key="3">
    <citation type="submission" date="2015-04" db="UniProtKB">
        <authorList>
            <consortium name="EnsemblPlants"/>
        </authorList>
    </citation>
    <scope>IDENTIFICATION</scope>
</reference>
<feature type="region of interest" description="Disordered" evidence="1">
    <location>
        <begin position="1"/>
        <end position="46"/>
    </location>
</feature>
<evidence type="ECO:0000313" key="3">
    <source>
        <dbReference type="Proteomes" id="UP000032180"/>
    </source>
</evidence>
<name>A0A0D9V3H2_9ORYZ</name>
<evidence type="ECO:0000313" key="2">
    <source>
        <dbReference type="EnsemblPlants" id="LPERR01G20930.1"/>
    </source>
</evidence>
<evidence type="ECO:0000256" key="1">
    <source>
        <dbReference type="SAM" id="MobiDB-lite"/>
    </source>
</evidence>
<feature type="compositionally biased region" description="Low complexity" evidence="1">
    <location>
        <begin position="14"/>
        <end position="23"/>
    </location>
</feature>
<dbReference type="EnsemblPlants" id="LPERR01G20930.1">
    <property type="protein sequence ID" value="LPERR01G20930.1"/>
    <property type="gene ID" value="LPERR01G20930"/>
</dbReference>
<dbReference type="HOGENOM" id="CLU_2658016_0_0_1"/>